<protein>
    <submittedName>
        <fullName evidence="1">Uncharacterized protein</fullName>
    </submittedName>
</protein>
<organism evidence="1 2">
    <name type="scientific">Acinetobacter populi</name>
    <dbReference type="NCBI Taxonomy" id="1582270"/>
    <lineage>
        <taxon>Bacteria</taxon>
        <taxon>Pseudomonadati</taxon>
        <taxon>Pseudomonadota</taxon>
        <taxon>Gammaproteobacteria</taxon>
        <taxon>Moraxellales</taxon>
        <taxon>Moraxellaceae</taxon>
        <taxon>Acinetobacter</taxon>
    </lineage>
</organism>
<name>A0A1Z9YUS3_9GAMM</name>
<evidence type="ECO:0000313" key="1">
    <source>
        <dbReference type="EMBL" id="OUY05957.1"/>
    </source>
</evidence>
<proteinExistence type="predicted"/>
<dbReference type="AlphaFoldDB" id="A0A1Z9YUS3"/>
<reference evidence="1 2" key="1">
    <citation type="submission" date="2017-05" db="EMBL/GenBank/DDBJ databases">
        <title>Acinetobacter populi ANC 5415 (= PBJ7), whole genome shotgun sequencing project.</title>
        <authorList>
            <person name="Nemec A."/>
            <person name="Radolfova-Krizova L."/>
        </authorList>
    </citation>
    <scope>NUCLEOTIDE SEQUENCE [LARGE SCALE GENOMIC DNA]</scope>
    <source>
        <strain evidence="1 2">PBJ7</strain>
    </source>
</reference>
<dbReference type="Proteomes" id="UP000196536">
    <property type="component" value="Unassembled WGS sequence"/>
</dbReference>
<evidence type="ECO:0000313" key="2">
    <source>
        <dbReference type="Proteomes" id="UP000196536"/>
    </source>
</evidence>
<dbReference type="OrthoDB" id="8687355at2"/>
<accession>A0A1Z9YUS3</accession>
<gene>
    <name evidence="1" type="ORF">CAP51_14690</name>
</gene>
<dbReference type="EMBL" id="NEXX01000006">
    <property type="protein sequence ID" value="OUY05957.1"/>
    <property type="molecule type" value="Genomic_DNA"/>
</dbReference>
<sequence>MPNLTFYIAEDQFNQFIDLNDITQNCCTLCIDILGAELNKVHIHYIPVKAGCGYPVYAELIYRLSNHRSVEIMENFMQKLNETILQKTGLVTRIRCFGFNSTQLHAYN</sequence>
<dbReference type="RefSeq" id="WP_087621511.1">
    <property type="nucleotide sequence ID" value="NZ_NEXX01000006.1"/>
</dbReference>
<comment type="caution">
    <text evidence="1">The sequence shown here is derived from an EMBL/GenBank/DDBJ whole genome shotgun (WGS) entry which is preliminary data.</text>
</comment>
<keyword evidence="2" id="KW-1185">Reference proteome</keyword>